<dbReference type="Pfam" id="PF07441">
    <property type="entry name" value="BofA"/>
    <property type="match status" value="1"/>
</dbReference>
<accession>A0A7G8TCP1</accession>
<feature type="transmembrane region" description="Helical" evidence="1">
    <location>
        <begin position="66"/>
        <end position="86"/>
    </location>
</feature>
<keyword evidence="1" id="KW-1133">Transmembrane helix</keyword>
<feature type="transmembrane region" description="Helical" evidence="1">
    <location>
        <begin position="36"/>
        <end position="60"/>
    </location>
</feature>
<dbReference type="OrthoDB" id="1862356at2"/>
<dbReference type="RefSeq" id="WP_066644058.1">
    <property type="nucleotide sequence ID" value="NZ_CP060286.1"/>
</dbReference>
<proteinExistence type="predicted"/>
<keyword evidence="1" id="KW-0472">Membrane</keyword>
<keyword evidence="4" id="KW-1185">Reference proteome</keyword>
<accession>A0A6N8I403</accession>
<gene>
    <name evidence="2" type="ORF">CAFE_36070</name>
    <name evidence="3" type="ORF">HCR03_03600</name>
</gene>
<evidence type="ECO:0000256" key="1">
    <source>
        <dbReference type="SAM" id="Phobius"/>
    </source>
</evidence>
<evidence type="ECO:0000313" key="2">
    <source>
        <dbReference type="EMBL" id="MVB12861.1"/>
    </source>
</evidence>
<reference evidence="2 4" key="1">
    <citation type="submission" date="2019-09" db="EMBL/GenBank/DDBJ databases">
        <title>Genome sequence of Clostridium sp. EA1.</title>
        <authorList>
            <person name="Poehlein A."/>
            <person name="Bengelsdorf F.R."/>
            <person name="Daniel R."/>
        </authorList>
    </citation>
    <scope>NUCLEOTIDE SEQUENCE [LARGE SCALE GENOMIC DNA]</scope>
    <source>
        <strain evidence="2 4">EA1</strain>
    </source>
</reference>
<dbReference type="Proteomes" id="UP000515909">
    <property type="component" value="Chromosome"/>
</dbReference>
<feature type="transmembrane region" description="Helical" evidence="1">
    <location>
        <begin position="6"/>
        <end position="24"/>
    </location>
</feature>
<reference evidence="3 5" key="2">
    <citation type="submission" date="2020-08" db="EMBL/GenBank/DDBJ databases">
        <title>The isolate Caproiciproducens sp. 7D4C2 produces n-caproate at mildly acidic conditions from hexoses: genome and rBOX comparison with related strains and chain-elongating bacteria.</title>
        <authorList>
            <person name="Esquivel-Elizondo S."/>
            <person name="Bagci C."/>
            <person name="Temovska M."/>
            <person name="Jeon B.S."/>
            <person name="Bessarab I."/>
            <person name="Williams R.B.H."/>
            <person name="Huson D.H."/>
            <person name="Angenent L.T."/>
        </authorList>
    </citation>
    <scope>NUCLEOTIDE SEQUENCE [LARGE SCALE GENOMIC DNA]</scope>
    <source>
        <strain evidence="3 5">7D4C2</strain>
    </source>
</reference>
<dbReference type="AlphaFoldDB" id="A0A6N8I403"/>
<dbReference type="Proteomes" id="UP000469440">
    <property type="component" value="Unassembled WGS sequence"/>
</dbReference>
<dbReference type="KEGG" id="cfem:HCR03_03600"/>
<dbReference type="InterPro" id="IPR010001">
    <property type="entry name" value="BofA"/>
</dbReference>
<name>A0A6N8I403_9FIRM</name>
<keyword evidence="1" id="KW-0812">Transmembrane</keyword>
<evidence type="ECO:0000313" key="3">
    <source>
        <dbReference type="EMBL" id="QNK41382.1"/>
    </source>
</evidence>
<dbReference type="EMBL" id="VWXL01000106">
    <property type="protein sequence ID" value="MVB12861.1"/>
    <property type="molecule type" value="Genomic_DNA"/>
</dbReference>
<organism evidence="2 4">
    <name type="scientific">Caproicibacter fermentans</name>
    <dbReference type="NCBI Taxonomy" id="2576756"/>
    <lineage>
        <taxon>Bacteria</taxon>
        <taxon>Bacillati</taxon>
        <taxon>Bacillota</taxon>
        <taxon>Clostridia</taxon>
        <taxon>Eubacteriales</taxon>
        <taxon>Acutalibacteraceae</taxon>
        <taxon>Caproicibacter</taxon>
    </lineage>
</organism>
<protein>
    <submittedName>
        <fullName evidence="3">Pro-sigmaK processing inhibitor BofA family protein</fullName>
    </submittedName>
    <submittedName>
        <fullName evidence="2">SigmaK-factor processing regulatory protein BofA</fullName>
    </submittedName>
</protein>
<evidence type="ECO:0000313" key="4">
    <source>
        <dbReference type="Proteomes" id="UP000469440"/>
    </source>
</evidence>
<evidence type="ECO:0000313" key="5">
    <source>
        <dbReference type="Proteomes" id="UP000515909"/>
    </source>
</evidence>
<sequence>MQDFTAIACALGVFALLVVIQVIVKAERPVRKAIGGVLTGLCALAVVDLTGCFTGVILPISPLTLGVSGAAGISGVTMLLLLNLILR</sequence>
<dbReference type="EMBL" id="CP060286">
    <property type="protein sequence ID" value="QNK41382.1"/>
    <property type="molecule type" value="Genomic_DNA"/>
</dbReference>